<feature type="transmembrane region" description="Helical" evidence="9">
    <location>
        <begin position="247"/>
        <end position="270"/>
    </location>
</feature>
<dbReference type="PANTHER" id="PTHR35334:SF5">
    <property type="entry name" value="INNER MEMBRANE TRANSPORT PROTEIN YHJV"/>
    <property type="match status" value="1"/>
</dbReference>
<keyword evidence="2" id="KW-0813">Transport</keyword>
<evidence type="ECO:0000256" key="1">
    <source>
        <dbReference type="ARBA" id="ARBA00004429"/>
    </source>
</evidence>
<dbReference type="OrthoDB" id="1627372at2"/>
<evidence type="ECO:0000256" key="3">
    <source>
        <dbReference type="ARBA" id="ARBA00022475"/>
    </source>
</evidence>
<dbReference type="InterPro" id="IPR018227">
    <property type="entry name" value="Amino_acid_transport_2"/>
</dbReference>
<dbReference type="PANTHER" id="PTHR35334">
    <property type="entry name" value="SERINE TRANSPORTER"/>
    <property type="match status" value="1"/>
</dbReference>
<protein>
    <submittedName>
        <fullName evidence="10">Serine transporter</fullName>
    </submittedName>
</protein>
<comment type="subcellular location">
    <subcellularLocation>
        <location evidence="1">Cell inner membrane</location>
        <topology evidence="1">Multi-pass membrane protein</topology>
    </subcellularLocation>
</comment>
<dbReference type="GO" id="GO:0003333">
    <property type="term" value="P:amino acid transmembrane transport"/>
    <property type="evidence" value="ECO:0007669"/>
    <property type="project" value="InterPro"/>
</dbReference>
<evidence type="ECO:0000256" key="8">
    <source>
        <dbReference type="SAM" id="MobiDB-lite"/>
    </source>
</evidence>
<keyword evidence="4" id="KW-0997">Cell inner membrane</keyword>
<feature type="transmembrane region" description="Helical" evidence="9">
    <location>
        <begin position="65"/>
        <end position="85"/>
    </location>
</feature>
<organism evidence="10 11">
    <name type="scientific">Corynebacterium glaucum</name>
    <dbReference type="NCBI Taxonomy" id="187491"/>
    <lineage>
        <taxon>Bacteria</taxon>
        <taxon>Bacillati</taxon>
        <taxon>Actinomycetota</taxon>
        <taxon>Actinomycetes</taxon>
        <taxon>Mycobacteriales</taxon>
        <taxon>Corynebacteriaceae</taxon>
        <taxon>Corynebacterium</taxon>
    </lineage>
</organism>
<feature type="transmembrane region" description="Helical" evidence="9">
    <location>
        <begin position="340"/>
        <end position="358"/>
    </location>
</feature>
<evidence type="ECO:0000313" key="11">
    <source>
        <dbReference type="Proteomes" id="UP000217209"/>
    </source>
</evidence>
<dbReference type="Pfam" id="PF03222">
    <property type="entry name" value="Trp_Tyr_perm"/>
    <property type="match status" value="1"/>
</dbReference>
<feature type="transmembrane region" description="Helical" evidence="9">
    <location>
        <begin position="183"/>
        <end position="200"/>
    </location>
</feature>
<name>A0A1Q2HZR6_9CORY</name>
<dbReference type="GO" id="GO:0005886">
    <property type="term" value="C:plasma membrane"/>
    <property type="evidence" value="ECO:0007669"/>
    <property type="project" value="UniProtKB-SubCell"/>
</dbReference>
<dbReference type="Gene3D" id="1.20.1740.10">
    <property type="entry name" value="Amino acid/polyamine transporter I"/>
    <property type="match status" value="1"/>
</dbReference>
<keyword evidence="7 9" id="KW-0472">Membrane</keyword>
<accession>A0A1Q2HZR6</accession>
<keyword evidence="6 9" id="KW-1133">Transmembrane helix</keyword>
<feature type="transmembrane region" description="Helical" evidence="9">
    <location>
        <begin position="412"/>
        <end position="429"/>
    </location>
</feature>
<gene>
    <name evidence="10" type="primary">sdaC</name>
    <name evidence="10" type="ORF">CGLAU_12070</name>
</gene>
<sequence>MSTAYGGSNSNNSSGGGNADELPELHSDEHLEQARDEFEMEHLSDADREQIEEEAKTESTPDGSVMSWAMTLFGTAVGAGILFLPLDAGTFGFWPLMIATLFIGPLVFFSHRTYARIVSGSPIPGMDVLQVVTALTGRKRGFATALVYWLAVYPTVLIYAISITNTLESFIINQFEGPEISRWILAPICVGVLTGAFALGQKITLAIANFLVYPLIVALAGVSLYLIPRWDIESFMSYEADTPLWQSLLLILPVLVFSFSHMAAMSKLALDVQKNHDGDVAATEKDVTKIELTAVIALVLFTMFFVWSCALALGADGLDEAAEQNIPVLSYLANETGTPLLAWLSPIVAICAIASSYFGHMLGTEEGTTYLLRVAAPNFAQRVNENVLRWMINIFVFVTGTVIAVFNPSIMTLISVVGGVFVAFLVYLVPSLLFRKATAFKHYANRPDTIFVGIMGVVIVCVTIWDMVR</sequence>
<evidence type="ECO:0000256" key="2">
    <source>
        <dbReference type="ARBA" id="ARBA00022448"/>
    </source>
</evidence>
<feature type="transmembrane region" description="Helical" evidence="9">
    <location>
        <begin position="387"/>
        <end position="406"/>
    </location>
</feature>
<feature type="transmembrane region" description="Helical" evidence="9">
    <location>
        <begin position="207"/>
        <end position="227"/>
    </location>
</feature>
<keyword evidence="11" id="KW-1185">Reference proteome</keyword>
<evidence type="ECO:0000256" key="9">
    <source>
        <dbReference type="SAM" id="Phobius"/>
    </source>
</evidence>
<feature type="transmembrane region" description="Helical" evidence="9">
    <location>
        <begin position="91"/>
        <end position="109"/>
    </location>
</feature>
<evidence type="ECO:0000256" key="6">
    <source>
        <dbReference type="ARBA" id="ARBA00022989"/>
    </source>
</evidence>
<evidence type="ECO:0000313" key="10">
    <source>
        <dbReference type="EMBL" id="AQQ16342.1"/>
    </source>
</evidence>
<evidence type="ECO:0000256" key="7">
    <source>
        <dbReference type="ARBA" id="ARBA00023136"/>
    </source>
</evidence>
<feature type="transmembrane region" description="Helical" evidence="9">
    <location>
        <begin position="290"/>
        <end position="313"/>
    </location>
</feature>
<feature type="transmembrane region" description="Helical" evidence="9">
    <location>
        <begin position="145"/>
        <end position="163"/>
    </location>
</feature>
<evidence type="ECO:0000256" key="4">
    <source>
        <dbReference type="ARBA" id="ARBA00022519"/>
    </source>
</evidence>
<reference evidence="10 11" key="1">
    <citation type="submission" date="2016-12" db="EMBL/GenBank/DDBJ databases">
        <authorList>
            <person name="Song W.-J."/>
            <person name="Kurnit D.M."/>
        </authorList>
    </citation>
    <scope>NUCLEOTIDE SEQUENCE [LARGE SCALE GENOMIC DNA]</scope>
    <source>
        <strain evidence="10 11">DSM 30827</strain>
    </source>
</reference>
<dbReference type="KEGG" id="cgv:CGLAU_12070"/>
<feature type="compositionally biased region" description="Low complexity" evidence="8">
    <location>
        <begin position="1"/>
        <end position="13"/>
    </location>
</feature>
<keyword evidence="3" id="KW-1003">Cell membrane</keyword>
<feature type="compositionally biased region" description="Basic and acidic residues" evidence="8">
    <location>
        <begin position="23"/>
        <end position="59"/>
    </location>
</feature>
<dbReference type="Proteomes" id="UP000217209">
    <property type="component" value="Chromosome"/>
</dbReference>
<proteinExistence type="predicted"/>
<dbReference type="AlphaFoldDB" id="A0A1Q2HZR6"/>
<dbReference type="RefSeq" id="WP_157731400.1">
    <property type="nucleotide sequence ID" value="NZ_CP019688.1"/>
</dbReference>
<dbReference type="EMBL" id="CP019688">
    <property type="protein sequence ID" value="AQQ16342.1"/>
    <property type="molecule type" value="Genomic_DNA"/>
</dbReference>
<feature type="transmembrane region" description="Helical" evidence="9">
    <location>
        <begin position="450"/>
        <end position="468"/>
    </location>
</feature>
<evidence type="ECO:0000256" key="5">
    <source>
        <dbReference type="ARBA" id="ARBA00022692"/>
    </source>
</evidence>
<feature type="region of interest" description="Disordered" evidence="8">
    <location>
        <begin position="1"/>
        <end position="62"/>
    </location>
</feature>
<keyword evidence="5 9" id="KW-0812">Transmembrane</keyword>